<keyword evidence="2" id="KW-1185">Reference proteome</keyword>
<dbReference type="Proteomes" id="UP001321473">
    <property type="component" value="Unassembled WGS sequence"/>
</dbReference>
<protein>
    <submittedName>
        <fullName evidence="1">Uncharacterized protein</fullName>
    </submittedName>
</protein>
<accession>A0AAQ4D8S2</accession>
<proteinExistence type="predicted"/>
<dbReference type="EMBL" id="JARKHS020033629">
    <property type="protein sequence ID" value="KAK8758862.1"/>
    <property type="molecule type" value="Genomic_DNA"/>
</dbReference>
<evidence type="ECO:0000313" key="1">
    <source>
        <dbReference type="EMBL" id="KAK8758862.1"/>
    </source>
</evidence>
<reference evidence="1 2" key="1">
    <citation type="journal article" date="2023" name="Arcadia Sci">
        <title>De novo assembly of a long-read Amblyomma americanum tick genome.</title>
        <authorList>
            <person name="Chou S."/>
            <person name="Poskanzer K.E."/>
            <person name="Rollins M."/>
            <person name="Thuy-Boun P.S."/>
        </authorList>
    </citation>
    <scope>NUCLEOTIDE SEQUENCE [LARGE SCALE GENOMIC DNA]</scope>
    <source>
        <strain evidence="1">F_SG_1</strain>
        <tissue evidence="1">Salivary glands</tissue>
    </source>
</reference>
<dbReference type="AlphaFoldDB" id="A0AAQ4D8S2"/>
<evidence type="ECO:0000313" key="2">
    <source>
        <dbReference type="Proteomes" id="UP001321473"/>
    </source>
</evidence>
<gene>
    <name evidence="1" type="ORF">V5799_003498</name>
</gene>
<organism evidence="1 2">
    <name type="scientific">Amblyomma americanum</name>
    <name type="common">Lone star tick</name>
    <dbReference type="NCBI Taxonomy" id="6943"/>
    <lineage>
        <taxon>Eukaryota</taxon>
        <taxon>Metazoa</taxon>
        <taxon>Ecdysozoa</taxon>
        <taxon>Arthropoda</taxon>
        <taxon>Chelicerata</taxon>
        <taxon>Arachnida</taxon>
        <taxon>Acari</taxon>
        <taxon>Parasitiformes</taxon>
        <taxon>Ixodida</taxon>
        <taxon>Ixodoidea</taxon>
        <taxon>Ixodidae</taxon>
        <taxon>Amblyomminae</taxon>
        <taxon>Amblyomma</taxon>
    </lineage>
</organism>
<comment type="caution">
    <text evidence="1">The sequence shown here is derived from an EMBL/GenBank/DDBJ whole genome shotgun (WGS) entry which is preliminary data.</text>
</comment>
<feature type="non-terminal residue" evidence="1">
    <location>
        <position position="1"/>
    </location>
</feature>
<name>A0AAQ4D8S2_AMBAM</name>
<sequence length="51" mass="5647">VCLSSPYSGVSRDLTVNFFGDSSISCAYTGFADIYRCSRKASEDYKDTSFE</sequence>